<gene>
    <name evidence="2" type="ORF">BKA67DRAFT_391106</name>
</gene>
<organism evidence="2 3">
    <name type="scientific">Truncatella angustata</name>
    <dbReference type="NCBI Taxonomy" id="152316"/>
    <lineage>
        <taxon>Eukaryota</taxon>
        <taxon>Fungi</taxon>
        <taxon>Dikarya</taxon>
        <taxon>Ascomycota</taxon>
        <taxon>Pezizomycotina</taxon>
        <taxon>Sordariomycetes</taxon>
        <taxon>Xylariomycetidae</taxon>
        <taxon>Amphisphaeriales</taxon>
        <taxon>Sporocadaceae</taxon>
        <taxon>Truncatella</taxon>
    </lineage>
</organism>
<name>A0A9P8RK54_9PEZI</name>
<evidence type="ECO:0000256" key="1">
    <source>
        <dbReference type="SAM" id="MobiDB-lite"/>
    </source>
</evidence>
<dbReference type="Proteomes" id="UP000758603">
    <property type="component" value="Unassembled WGS sequence"/>
</dbReference>
<protein>
    <submittedName>
        <fullName evidence="2">Uncharacterized protein</fullName>
    </submittedName>
</protein>
<dbReference type="GeneID" id="70125510"/>
<dbReference type="OrthoDB" id="5324651at2759"/>
<comment type="caution">
    <text evidence="2">The sequence shown here is derived from an EMBL/GenBank/DDBJ whole genome shotgun (WGS) entry which is preliminary data.</text>
</comment>
<dbReference type="RefSeq" id="XP_045954058.1">
    <property type="nucleotide sequence ID" value="XM_046096618.1"/>
</dbReference>
<accession>A0A9P8RK54</accession>
<keyword evidence="3" id="KW-1185">Reference proteome</keyword>
<feature type="region of interest" description="Disordered" evidence="1">
    <location>
        <begin position="90"/>
        <end position="124"/>
    </location>
</feature>
<evidence type="ECO:0000313" key="2">
    <source>
        <dbReference type="EMBL" id="KAH6647546.1"/>
    </source>
</evidence>
<dbReference type="AlphaFoldDB" id="A0A9P8RK54"/>
<proteinExistence type="predicted"/>
<feature type="compositionally biased region" description="Basic and acidic residues" evidence="1">
    <location>
        <begin position="91"/>
        <end position="100"/>
    </location>
</feature>
<dbReference type="EMBL" id="JAGPXC010000008">
    <property type="protein sequence ID" value="KAH6647546.1"/>
    <property type="molecule type" value="Genomic_DNA"/>
</dbReference>
<sequence>MNSKKQHRRQQRVYAAYRSIFNESKAKIRSEWRIRIQVAKHEGILQSLSPMTIDGILEQVCFLLRNGVFESEIKARLLFPDLFPSLPLGDTVEKTPRNETAESVARASSSKPSDEANGDESDDCHAESLEADHVKDTIRGAEKNCNDEASSAEDVVGERAIVQDDTSDKISMAANLLSATDRLPTLSPVHIQYKIQHFLLDEIERQLKVSCFNSVHTTEPLVLEEQSINCPEALDLEKWLWLLQKLSKQLSPYLFNSAKQELNVTLEKAQRLHGLVVRQIKLAATDIVNAIENAAALAFILRDHERATLFKKISAEVCYTAEIMVQMKNDAEVATSRKLLEIQRKRGMLDMEEKAAINSMLEHDAENTATMNKLLELSLSELLVTS</sequence>
<reference evidence="2" key="1">
    <citation type="journal article" date="2021" name="Nat. Commun.">
        <title>Genetic determinants of endophytism in the Arabidopsis root mycobiome.</title>
        <authorList>
            <person name="Mesny F."/>
            <person name="Miyauchi S."/>
            <person name="Thiergart T."/>
            <person name="Pickel B."/>
            <person name="Atanasova L."/>
            <person name="Karlsson M."/>
            <person name="Huettel B."/>
            <person name="Barry K.W."/>
            <person name="Haridas S."/>
            <person name="Chen C."/>
            <person name="Bauer D."/>
            <person name="Andreopoulos W."/>
            <person name="Pangilinan J."/>
            <person name="LaButti K."/>
            <person name="Riley R."/>
            <person name="Lipzen A."/>
            <person name="Clum A."/>
            <person name="Drula E."/>
            <person name="Henrissat B."/>
            <person name="Kohler A."/>
            <person name="Grigoriev I.V."/>
            <person name="Martin F.M."/>
            <person name="Hacquard S."/>
        </authorList>
    </citation>
    <scope>NUCLEOTIDE SEQUENCE</scope>
    <source>
        <strain evidence="2">MPI-SDFR-AT-0073</strain>
    </source>
</reference>
<evidence type="ECO:0000313" key="3">
    <source>
        <dbReference type="Proteomes" id="UP000758603"/>
    </source>
</evidence>